<evidence type="ECO:0000259" key="6">
    <source>
        <dbReference type="Pfam" id="PF04932"/>
    </source>
</evidence>
<dbReference type="Proteomes" id="UP000255523">
    <property type="component" value="Unassembled WGS sequence"/>
</dbReference>
<feature type="transmembrane region" description="Helical" evidence="5">
    <location>
        <begin position="312"/>
        <end position="332"/>
    </location>
</feature>
<dbReference type="PANTHER" id="PTHR37422">
    <property type="entry name" value="TEICHURONIC ACID BIOSYNTHESIS PROTEIN TUAE"/>
    <property type="match status" value="1"/>
</dbReference>
<keyword evidence="8" id="KW-1185">Reference proteome</keyword>
<evidence type="ECO:0000256" key="2">
    <source>
        <dbReference type="ARBA" id="ARBA00022692"/>
    </source>
</evidence>
<keyword evidence="3 5" id="KW-1133">Transmembrane helix</keyword>
<dbReference type="PANTHER" id="PTHR37422:SF13">
    <property type="entry name" value="LIPOPOLYSACCHARIDE BIOSYNTHESIS PROTEIN PA4999-RELATED"/>
    <property type="match status" value="1"/>
</dbReference>
<feature type="transmembrane region" description="Helical" evidence="5">
    <location>
        <begin position="112"/>
        <end position="132"/>
    </location>
</feature>
<keyword evidence="4 5" id="KW-0472">Membrane</keyword>
<dbReference type="GeneID" id="77461936"/>
<accession>A0A380LJT2</accession>
<dbReference type="OrthoDB" id="9806320at2"/>
<evidence type="ECO:0000313" key="7">
    <source>
        <dbReference type="EMBL" id="SUO04078.1"/>
    </source>
</evidence>
<evidence type="ECO:0000256" key="5">
    <source>
        <dbReference type="SAM" id="Phobius"/>
    </source>
</evidence>
<feature type="transmembrane region" description="Helical" evidence="5">
    <location>
        <begin position="84"/>
        <end position="100"/>
    </location>
</feature>
<dbReference type="RefSeq" id="WP_022789215.1">
    <property type="nucleotide sequence ID" value="NZ_UHFX01000003.1"/>
</dbReference>
<dbReference type="GO" id="GO:0016020">
    <property type="term" value="C:membrane"/>
    <property type="evidence" value="ECO:0007669"/>
    <property type="project" value="UniProtKB-SubCell"/>
</dbReference>
<feature type="transmembrane region" description="Helical" evidence="5">
    <location>
        <begin position="20"/>
        <end position="47"/>
    </location>
</feature>
<feature type="transmembrane region" description="Helical" evidence="5">
    <location>
        <begin position="162"/>
        <end position="181"/>
    </location>
</feature>
<keyword evidence="2 5" id="KW-0812">Transmembrane</keyword>
<dbReference type="InterPro" id="IPR051533">
    <property type="entry name" value="WaaL-like"/>
</dbReference>
<gene>
    <name evidence="7" type="ORF">NCTC11087_00964</name>
</gene>
<feature type="transmembrane region" description="Helical" evidence="5">
    <location>
        <begin position="268"/>
        <end position="292"/>
    </location>
</feature>
<comment type="subcellular location">
    <subcellularLocation>
        <location evidence="1">Membrane</location>
        <topology evidence="1">Multi-pass membrane protein</topology>
    </subcellularLocation>
</comment>
<protein>
    <submittedName>
        <fullName evidence="7">O-Antigen Polymerase family</fullName>
    </submittedName>
</protein>
<proteinExistence type="predicted"/>
<evidence type="ECO:0000256" key="1">
    <source>
        <dbReference type="ARBA" id="ARBA00004141"/>
    </source>
</evidence>
<dbReference type="AlphaFoldDB" id="A0A380LJT2"/>
<feature type="transmembrane region" description="Helical" evidence="5">
    <location>
        <begin position="368"/>
        <end position="385"/>
    </location>
</feature>
<feature type="transmembrane region" description="Helical" evidence="5">
    <location>
        <begin position="344"/>
        <end position="362"/>
    </location>
</feature>
<evidence type="ECO:0000256" key="4">
    <source>
        <dbReference type="ARBA" id="ARBA00023136"/>
    </source>
</evidence>
<feature type="domain" description="O-antigen ligase-related" evidence="6">
    <location>
        <begin position="197"/>
        <end position="324"/>
    </location>
</feature>
<organism evidence="7 8">
    <name type="scientific">Faecalicoccus pleomorphus</name>
    <dbReference type="NCBI Taxonomy" id="1323"/>
    <lineage>
        <taxon>Bacteria</taxon>
        <taxon>Bacillati</taxon>
        <taxon>Bacillota</taxon>
        <taxon>Erysipelotrichia</taxon>
        <taxon>Erysipelotrichales</taxon>
        <taxon>Erysipelotrichaceae</taxon>
        <taxon>Faecalicoccus</taxon>
    </lineage>
</organism>
<dbReference type="EMBL" id="UHFX01000003">
    <property type="protein sequence ID" value="SUO04078.1"/>
    <property type="molecule type" value="Genomic_DNA"/>
</dbReference>
<dbReference type="Pfam" id="PF04932">
    <property type="entry name" value="Wzy_C"/>
    <property type="match status" value="1"/>
</dbReference>
<evidence type="ECO:0000313" key="8">
    <source>
        <dbReference type="Proteomes" id="UP000255523"/>
    </source>
</evidence>
<dbReference type="InterPro" id="IPR007016">
    <property type="entry name" value="O-antigen_ligase-rel_domated"/>
</dbReference>
<feature type="transmembrane region" description="Helical" evidence="5">
    <location>
        <begin position="231"/>
        <end position="248"/>
    </location>
</feature>
<feature type="transmembrane region" description="Helical" evidence="5">
    <location>
        <begin position="202"/>
        <end position="225"/>
    </location>
</feature>
<evidence type="ECO:0000256" key="3">
    <source>
        <dbReference type="ARBA" id="ARBA00022989"/>
    </source>
</evidence>
<reference evidence="7 8" key="1">
    <citation type="submission" date="2018-06" db="EMBL/GenBank/DDBJ databases">
        <authorList>
            <consortium name="Pathogen Informatics"/>
            <person name="Doyle S."/>
        </authorList>
    </citation>
    <scope>NUCLEOTIDE SEQUENCE [LARGE SCALE GENOMIC DNA]</scope>
    <source>
        <strain evidence="7 8">NCTC11087</strain>
    </source>
</reference>
<feature type="transmembrane region" description="Helical" evidence="5">
    <location>
        <begin position="59"/>
        <end position="78"/>
    </location>
</feature>
<name>A0A380LJT2_9FIRM</name>
<sequence>MDLSTLKEEFHSFQNTDWMLLMVTVSLFLTQYVTAAVLLVFLGWTAYKKELWVSIKEQLGAIWIYLFIGIEIIVSFFANNLIGLVNALGMLLVMGFISVYRKQVHPKLFHYMINIMLIGSIFVGILALFQFADFSAQKGYDFFEFHIQNSPKRRIMATFDNANLYATMLEFWIFFCVYRFIQCKGLLKRILYVVVGLFNFGLLYLTGCRTALLPLVVIIPLFFFLAREKKWLLLSLVGLGIGIILVFMEPDLIPRITDMSTLESRFKIWNCAWMGIQNYPIFGLGPQSYHLYYQMFNGHKAPHAHNIYVDSLASYGIVGTLLIIYYACRYLLPEIINVRLYDRQLFGLIIGFILIFLIHGLLDVTMNVLATALVFMMILNAGVLVKKD</sequence>